<proteinExistence type="predicted"/>
<feature type="region of interest" description="Disordered" evidence="1">
    <location>
        <begin position="1"/>
        <end position="161"/>
    </location>
</feature>
<dbReference type="AlphaFoldDB" id="A0A388JQN8"/>
<dbReference type="Gramene" id="GBG60088">
    <property type="protein sequence ID" value="GBG60088"/>
    <property type="gene ID" value="CBR_g419"/>
</dbReference>
<gene>
    <name evidence="2" type="ORF">CBR_g419</name>
</gene>
<feature type="region of interest" description="Disordered" evidence="1">
    <location>
        <begin position="352"/>
        <end position="374"/>
    </location>
</feature>
<dbReference type="EMBL" id="BFEA01000008">
    <property type="protein sequence ID" value="GBG60088.1"/>
    <property type="molecule type" value="Genomic_DNA"/>
</dbReference>
<comment type="caution">
    <text evidence="2">The sequence shown here is derived from an EMBL/GenBank/DDBJ whole genome shotgun (WGS) entry which is preliminary data.</text>
</comment>
<feature type="compositionally biased region" description="Low complexity" evidence="1">
    <location>
        <begin position="31"/>
        <end position="48"/>
    </location>
</feature>
<evidence type="ECO:0000256" key="1">
    <source>
        <dbReference type="SAM" id="MobiDB-lite"/>
    </source>
</evidence>
<keyword evidence="3" id="KW-1185">Reference proteome</keyword>
<feature type="compositionally biased region" description="Polar residues" evidence="1">
    <location>
        <begin position="130"/>
        <end position="146"/>
    </location>
</feature>
<name>A0A388JQN8_CHABU</name>
<reference evidence="2 3" key="1">
    <citation type="journal article" date="2018" name="Cell">
        <title>The Chara Genome: Secondary Complexity and Implications for Plant Terrestrialization.</title>
        <authorList>
            <person name="Nishiyama T."/>
            <person name="Sakayama H."/>
            <person name="Vries J.D."/>
            <person name="Buschmann H."/>
            <person name="Saint-Marcoux D."/>
            <person name="Ullrich K.K."/>
            <person name="Haas F.B."/>
            <person name="Vanderstraeten L."/>
            <person name="Becker D."/>
            <person name="Lang D."/>
            <person name="Vosolsobe S."/>
            <person name="Rombauts S."/>
            <person name="Wilhelmsson P.K.I."/>
            <person name="Janitza P."/>
            <person name="Kern R."/>
            <person name="Heyl A."/>
            <person name="Rumpler F."/>
            <person name="Villalobos L.I.A.C."/>
            <person name="Clay J.M."/>
            <person name="Skokan R."/>
            <person name="Toyoda A."/>
            <person name="Suzuki Y."/>
            <person name="Kagoshima H."/>
            <person name="Schijlen E."/>
            <person name="Tajeshwar N."/>
            <person name="Catarino B."/>
            <person name="Hetherington A.J."/>
            <person name="Saltykova A."/>
            <person name="Bonnot C."/>
            <person name="Breuninger H."/>
            <person name="Symeonidi A."/>
            <person name="Radhakrishnan G.V."/>
            <person name="Van Nieuwerburgh F."/>
            <person name="Deforce D."/>
            <person name="Chang C."/>
            <person name="Karol K.G."/>
            <person name="Hedrich R."/>
            <person name="Ulvskov P."/>
            <person name="Glockner G."/>
            <person name="Delwiche C.F."/>
            <person name="Petrasek J."/>
            <person name="Van de Peer Y."/>
            <person name="Friml J."/>
            <person name="Beilby M."/>
            <person name="Dolan L."/>
            <person name="Kohara Y."/>
            <person name="Sugano S."/>
            <person name="Fujiyama A."/>
            <person name="Delaux P.-M."/>
            <person name="Quint M."/>
            <person name="TheiBen G."/>
            <person name="Hagemann M."/>
            <person name="Harholt J."/>
            <person name="Dunand C."/>
            <person name="Zachgo S."/>
            <person name="Langdale J."/>
            <person name="Maumus F."/>
            <person name="Straeten D.V.D."/>
            <person name="Gould S.B."/>
            <person name="Rensing S.A."/>
        </authorList>
    </citation>
    <scope>NUCLEOTIDE SEQUENCE [LARGE SCALE GENOMIC DNA]</scope>
    <source>
        <strain evidence="2 3">S276</strain>
    </source>
</reference>
<sequence length="374" mass="40411">MDTENVACAALPSNAVEQEVSGPGGVKHPMSDSQLPPLSSTLPHSLESMSSPKRSDSERASAQLEEGIGIPTDQSEPMSGDGGKAGRQHEGAAVDGAEEEGRGGGLPLFHADEGSRSQTGTPCRDLLPSQRVNATTCEQQQQNVPRRQTVPPSPSALPVPPPSFRFSLPPLPPLPFPLSSASRDDGIAAGSLERLRERREREREPGSWAGYANAAGIGAAIGPMMMPTRAATNLPSPSQSLLLSGARRKWRSDINKREYDFCQLLGALQQEIVAAIADKDAERSLQLAEKASRLLSARKRVIDIADGRGWSCAELFERYTLAELSGNEEEKRRIVSEEEFIKRSSKLLTGRRRGGERKRTAIARPPTAKRSKII</sequence>
<accession>A0A388JQN8</accession>
<evidence type="ECO:0000313" key="2">
    <source>
        <dbReference type="EMBL" id="GBG60088.1"/>
    </source>
</evidence>
<organism evidence="2 3">
    <name type="scientific">Chara braunii</name>
    <name type="common">Braun's stonewort</name>
    <dbReference type="NCBI Taxonomy" id="69332"/>
    <lineage>
        <taxon>Eukaryota</taxon>
        <taxon>Viridiplantae</taxon>
        <taxon>Streptophyta</taxon>
        <taxon>Charophyceae</taxon>
        <taxon>Charales</taxon>
        <taxon>Characeae</taxon>
        <taxon>Chara</taxon>
    </lineage>
</organism>
<feature type="compositionally biased region" description="Pro residues" evidence="1">
    <location>
        <begin position="151"/>
        <end position="161"/>
    </location>
</feature>
<dbReference type="Proteomes" id="UP000265515">
    <property type="component" value="Unassembled WGS sequence"/>
</dbReference>
<evidence type="ECO:0000313" key="3">
    <source>
        <dbReference type="Proteomes" id="UP000265515"/>
    </source>
</evidence>
<protein>
    <submittedName>
        <fullName evidence="2">Uncharacterized protein</fullName>
    </submittedName>
</protein>